<dbReference type="RefSeq" id="WP_124538273.1">
    <property type="nucleotide sequence ID" value="NZ_QUSW01000001.1"/>
</dbReference>
<evidence type="ECO:0000313" key="4">
    <source>
        <dbReference type="Proteomes" id="UP000267464"/>
    </source>
</evidence>
<accession>A0A3N7HTJ0</accession>
<keyword evidence="4" id="KW-1185">Reference proteome</keyword>
<protein>
    <submittedName>
        <fullName evidence="3">Uncharacterized protein</fullName>
    </submittedName>
</protein>
<evidence type="ECO:0000313" key="3">
    <source>
        <dbReference type="EMBL" id="RQP25620.1"/>
    </source>
</evidence>
<sequence>MSRSSFKRQALALHIAAALPFAAFNAFAAPGASSPYKTDAQNTHVEDATSEGISQVNMITCFTTNMRPDALVNKGNYIALVDKNKCDPNARSDSSRSGSDSSSSNAPSYLSAVVNSTRTSNSDPMRVKTWVDMSEKDQPVTIFLNTLATEAPSASNPYGVFRIDYCGKGATGPCMMNGFLDGSAGGISYYETGMDGGGDHGPMLSVTALRMTTGGADTGAGALHMTHGTDSVSYSFAYNANLFRRSDGASDECFSRLADDAGTGMSVWRYGLYDAADGSRVSLMSGFSIEFSGSDGKTLHGQIGYYGLWVPPEASGVLANGATVQRVQYTNDGPPTKTPYTLVKADGRLMKYTRQSRTLASADKIKFNAWVNDASHFFTGAENNHQYEMYWDNTSRTFKVTGIMDCGDRGCNTRDLDSEKTVAASFFVPQGGVRGFSQSLGGELFIPLAGLGDVIDATQINVLYRVQDLVYPSQMPATLYCLRDCPTAGTLSAYFGSGSTANSPFVDSTYNQWMPQAAGAQVTYTMDGSNAVMRDGTNAAVTFTDANALASRPQYQWGVRTGRLFTNLASAQCSGDAAHLCEYKIDELDVFYQWETGPNQWNQFAAVKDSTGAIVNFDAPLQVGWDVPSDSTKYGQYAGKNIMLQYGGFGDLWGIPGECVSRMTNQHVSCDTPESRYVPAFVIPFDETLGRLTRGSSAYLAKWLDREIRFARKDVSVCSAAGLTLPTGSTLPDATGLKNPSDPASPIYIGDKPTVTDSPRVIDGEVKY</sequence>
<feature type="signal peptide" evidence="2">
    <location>
        <begin position="1"/>
        <end position="28"/>
    </location>
</feature>
<gene>
    <name evidence="3" type="ORF">DZC73_00640</name>
</gene>
<feature type="region of interest" description="Disordered" evidence="1">
    <location>
        <begin position="729"/>
        <end position="756"/>
    </location>
</feature>
<keyword evidence="2" id="KW-0732">Signal</keyword>
<name>A0A3N7HTJ0_9BURK</name>
<reference evidence="3 4" key="2">
    <citation type="submission" date="2018-12" db="EMBL/GenBank/DDBJ databases">
        <title>Rhizobacter gummiphilus sp. nov., a rubber-degrading bacterium isolated from the soil of a botanical garden in Japan.</title>
        <authorList>
            <person name="Shunsuke S.S."/>
        </authorList>
    </citation>
    <scope>NUCLEOTIDE SEQUENCE [LARGE SCALE GENOMIC DNA]</scope>
    <source>
        <strain evidence="3 4">S-16</strain>
    </source>
</reference>
<reference evidence="3 4" key="1">
    <citation type="submission" date="2018-08" db="EMBL/GenBank/DDBJ databases">
        <authorList>
            <person name="Khan S.A."/>
            <person name="Jeon C.O."/>
            <person name="Chun B.H."/>
            <person name="Jeong S.E."/>
        </authorList>
    </citation>
    <scope>NUCLEOTIDE SEQUENCE [LARGE SCALE GENOMIC DNA]</scope>
    <source>
        <strain evidence="3 4">S-16</strain>
    </source>
</reference>
<dbReference type="Proteomes" id="UP000267464">
    <property type="component" value="Unassembled WGS sequence"/>
</dbReference>
<dbReference type="OrthoDB" id="6188149at2"/>
<evidence type="ECO:0000256" key="1">
    <source>
        <dbReference type="SAM" id="MobiDB-lite"/>
    </source>
</evidence>
<organism evidence="3 4">
    <name type="scientific">Piscinibacter terrae</name>
    <dbReference type="NCBI Taxonomy" id="2496871"/>
    <lineage>
        <taxon>Bacteria</taxon>
        <taxon>Pseudomonadati</taxon>
        <taxon>Pseudomonadota</taxon>
        <taxon>Betaproteobacteria</taxon>
        <taxon>Burkholderiales</taxon>
        <taxon>Sphaerotilaceae</taxon>
        <taxon>Piscinibacter</taxon>
    </lineage>
</organism>
<dbReference type="EMBL" id="QUSW01000001">
    <property type="protein sequence ID" value="RQP25620.1"/>
    <property type="molecule type" value="Genomic_DNA"/>
</dbReference>
<dbReference type="AlphaFoldDB" id="A0A3N7HTJ0"/>
<proteinExistence type="predicted"/>
<comment type="caution">
    <text evidence="3">The sequence shown here is derived from an EMBL/GenBank/DDBJ whole genome shotgun (WGS) entry which is preliminary data.</text>
</comment>
<feature type="chain" id="PRO_5018016101" evidence="2">
    <location>
        <begin position="29"/>
        <end position="768"/>
    </location>
</feature>
<feature type="compositionally biased region" description="Low complexity" evidence="1">
    <location>
        <begin position="95"/>
        <end position="108"/>
    </location>
</feature>
<feature type="region of interest" description="Disordered" evidence="1">
    <location>
        <begin position="88"/>
        <end position="108"/>
    </location>
</feature>
<evidence type="ECO:0000256" key="2">
    <source>
        <dbReference type="SAM" id="SignalP"/>
    </source>
</evidence>